<keyword evidence="2 4" id="KW-0436">Ligase</keyword>
<dbReference type="PANTHER" id="PTHR43201">
    <property type="entry name" value="ACYL-COA SYNTHETASE"/>
    <property type="match status" value="1"/>
</dbReference>
<protein>
    <submittedName>
        <fullName evidence="4">O-succinylbenzoic acid--CoA ligase</fullName>
    </submittedName>
</protein>
<organism evidence="4 5">
    <name type="scientific">Capnocytophaga granulosa</name>
    <dbReference type="NCBI Taxonomy" id="45242"/>
    <lineage>
        <taxon>Bacteria</taxon>
        <taxon>Pseudomonadati</taxon>
        <taxon>Bacteroidota</taxon>
        <taxon>Flavobacteriia</taxon>
        <taxon>Flavobacteriales</taxon>
        <taxon>Flavobacteriaceae</taxon>
        <taxon>Capnocytophaga</taxon>
    </lineage>
</organism>
<dbReference type="Pfam" id="PF00501">
    <property type="entry name" value="AMP-binding"/>
    <property type="match status" value="1"/>
</dbReference>
<dbReference type="Gene3D" id="3.40.50.12780">
    <property type="entry name" value="N-terminal domain of ligase-like"/>
    <property type="match status" value="1"/>
</dbReference>
<evidence type="ECO:0000256" key="2">
    <source>
        <dbReference type="ARBA" id="ARBA00022598"/>
    </source>
</evidence>
<dbReference type="InterPro" id="IPR045851">
    <property type="entry name" value="AMP-bd_C_sf"/>
</dbReference>
<dbReference type="OrthoDB" id="8870348at2"/>
<dbReference type="InterPro" id="IPR000873">
    <property type="entry name" value="AMP-dep_synth/lig_dom"/>
</dbReference>
<proteinExistence type="inferred from homology"/>
<evidence type="ECO:0000256" key="1">
    <source>
        <dbReference type="ARBA" id="ARBA00006432"/>
    </source>
</evidence>
<dbReference type="Proteomes" id="UP000182771">
    <property type="component" value="Unassembled WGS sequence"/>
</dbReference>
<keyword evidence="5" id="KW-1185">Reference proteome</keyword>
<dbReference type="GO" id="GO:0006631">
    <property type="term" value="P:fatty acid metabolic process"/>
    <property type="evidence" value="ECO:0007669"/>
    <property type="project" value="TreeGrafter"/>
</dbReference>
<sequence>MDTLVKKHLHNQAKIAGVSCDTQGLEQLITSWTKSKEVYLQKTAQFLSEWLSPQETITLHTSGTTGTPKLITVKKAYMIRSAMLTGAFLQLHAGDSSLCVLPTDYIAGKMMIVRALVLGLSLELLPPSSTPFAATPHNFDFVALTPMQAMKSLSELHRTKKIILGGAPISAAMEAQLQEIPTEIYATYGMTETVSHIALRPIAPKERHSMVYTTIGESRVWQDEQGCLVIYCPEVAEGEIHTHDVVRLHGAHAFEWLGRLDNIINSAGVKIYPEGVERKLSSFISDRFFIWKEPDELLGERVILLVEGREADYPHLLENLQKETVFSKYELPKKIYFLPHFQLTASDKIQREATAKLLL</sequence>
<comment type="caution">
    <text evidence="4">The sequence shown here is derived from an EMBL/GenBank/DDBJ whole genome shotgun (WGS) entry which is preliminary data.</text>
</comment>
<dbReference type="InterPro" id="IPR042099">
    <property type="entry name" value="ANL_N_sf"/>
</dbReference>
<dbReference type="RefSeq" id="WP_016419518.1">
    <property type="nucleotide sequence ID" value="NZ_FNND01000001.1"/>
</dbReference>
<dbReference type="PANTHER" id="PTHR43201:SF5">
    <property type="entry name" value="MEDIUM-CHAIN ACYL-COA LIGASE ACSF2, MITOCHONDRIAL"/>
    <property type="match status" value="1"/>
</dbReference>
<gene>
    <name evidence="4" type="ORF">SAMN05444420_101218</name>
</gene>
<dbReference type="GeneID" id="85017910"/>
<feature type="domain" description="AMP-dependent synthetase/ligase" evidence="3">
    <location>
        <begin position="44"/>
        <end position="208"/>
    </location>
</feature>
<dbReference type="AlphaFoldDB" id="A0A1H2QRF5"/>
<evidence type="ECO:0000259" key="3">
    <source>
        <dbReference type="Pfam" id="PF00501"/>
    </source>
</evidence>
<evidence type="ECO:0000313" key="5">
    <source>
        <dbReference type="Proteomes" id="UP000182771"/>
    </source>
</evidence>
<name>A0A1H2QRF5_9FLAO</name>
<evidence type="ECO:0000313" key="4">
    <source>
        <dbReference type="EMBL" id="SDW09029.1"/>
    </source>
</evidence>
<dbReference type="EMBL" id="FNND01000001">
    <property type="protein sequence ID" value="SDW09029.1"/>
    <property type="molecule type" value="Genomic_DNA"/>
</dbReference>
<dbReference type="SUPFAM" id="SSF56801">
    <property type="entry name" value="Acetyl-CoA synthetase-like"/>
    <property type="match status" value="1"/>
</dbReference>
<reference evidence="4 5" key="1">
    <citation type="submission" date="2016-10" db="EMBL/GenBank/DDBJ databases">
        <authorList>
            <person name="Varghese N."/>
            <person name="Submissions S."/>
        </authorList>
    </citation>
    <scope>NUCLEOTIDE SEQUENCE [LARGE SCALE GENOMIC DNA]</scope>
    <source>
        <strain evidence="4 5">DSM 11449</strain>
    </source>
</reference>
<dbReference type="Gene3D" id="3.30.300.30">
    <property type="match status" value="1"/>
</dbReference>
<accession>A0A1H2QRF5</accession>
<comment type="similarity">
    <text evidence="1">Belongs to the ATP-dependent AMP-binding enzyme family.</text>
</comment>
<dbReference type="GO" id="GO:0031956">
    <property type="term" value="F:medium-chain fatty acid-CoA ligase activity"/>
    <property type="evidence" value="ECO:0007669"/>
    <property type="project" value="TreeGrafter"/>
</dbReference>